<gene>
    <name evidence="2" type="ORF">HBH26_19855</name>
</gene>
<keyword evidence="3" id="KW-1185">Reference proteome</keyword>
<keyword evidence="1" id="KW-0732">Signal</keyword>
<name>A0ABX1CWP5_9SPHN</name>
<proteinExistence type="predicted"/>
<feature type="chain" id="PRO_5047504854" description="Outer membrane assembly lipoprotein YfiO" evidence="1">
    <location>
        <begin position="33"/>
        <end position="708"/>
    </location>
</feature>
<reference evidence="2 3" key="1">
    <citation type="submission" date="2020-03" db="EMBL/GenBank/DDBJ databases">
        <authorList>
            <person name="Wang L."/>
            <person name="He N."/>
            <person name="Li Y."/>
            <person name="Fang Y."/>
            <person name="Zhang F."/>
        </authorList>
    </citation>
    <scope>NUCLEOTIDE SEQUENCE [LARGE SCALE GENOMIC DNA]</scope>
    <source>
        <strain evidence="2 3">36D10-4-7</strain>
    </source>
</reference>
<sequence length="708" mass="74737">MTRSFPLACLPRRLAILVAAVAALSSATAAWASGDMGCAPAWKLAHGDLTGCDSMVMLSPGNDTRVNLLLLIRGGAPAVPAGGELPPVPLFDWTSFARVTFPAPADVGSDSHAAGEGSRCRSDASGSAAFEAAVAAARRLDPAERTALVAARRALKPDCAGAGGGPGALAAADAAARSATARGFAAYLHGAAAFYAGDFDGARSRFASLARDRDEWLRETGRYMLARVEVNRAQVGAFDEYGYRDEKTPVDAAAVAAAEAGLRHYLDGWPRGRYAASARGLLRRVWWLGGERRKLAAEYAVLLAQPAATRGIGDAALVEEIDNKLLPTLTAADTTDPVLLAVLDLNAMRRNTGDGATTPTLTRAALEVQRPRFAKAGALFEFLRAAHDFYVDGQPAEALRLSPDRAGDAAEDAVAFSRQMLRGMAMDMPKSATAAGAARGHWLAMLPAAATPLRRATVELALALHEERDAGLERVFAAGSPIREPALRDRLLADIAGPDLLRRQAGAAGASAHERAVALFVLLYKGLTRGRYADFVGDLAAVPPGTAAGGSYFDADGRSEPPLGLFAAGKVAEDFPCPPLRDTARRLATAPTAATPRLCLAEFVRLNDLDAYPLDTQPPADELGGTRSGFAGPPFSRLDLYRAVIASPASTAPERAYALFRAVRCYAPSGNNACGGAGVPQATRKAWFQRLHRDHRGSRWADELEYYW</sequence>
<comment type="caution">
    <text evidence="2">The sequence shown here is derived from an EMBL/GenBank/DDBJ whole genome shotgun (WGS) entry which is preliminary data.</text>
</comment>
<evidence type="ECO:0000256" key="1">
    <source>
        <dbReference type="SAM" id="SignalP"/>
    </source>
</evidence>
<dbReference type="EMBL" id="JAAVJH010000035">
    <property type="protein sequence ID" value="NJR80827.1"/>
    <property type="molecule type" value="Genomic_DNA"/>
</dbReference>
<feature type="signal peptide" evidence="1">
    <location>
        <begin position="1"/>
        <end position="32"/>
    </location>
</feature>
<evidence type="ECO:0008006" key="4">
    <source>
        <dbReference type="Google" id="ProtNLM"/>
    </source>
</evidence>
<dbReference type="RefSeq" id="WP_168136315.1">
    <property type="nucleotide sequence ID" value="NZ_JAAVJH010000035.1"/>
</dbReference>
<dbReference type="Proteomes" id="UP000732399">
    <property type="component" value="Unassembled WGS sequence"/>
</dbReference>
<evidence type="ECO:0000313" key="3">
    <source>
        <dbReference type="Proteomes" id="UP000732399"/>
    </source>
</evidence>
<organism evidence="2 3">
    <name type="scientific">Sphingomonas corticis</name>
    <dbReference type="NCBI Taxonomy" id="2722791"/>
    <lineage>
        <taxon>Bacteria</taxon>
        <taxon>Pseudomonadati</taxon>
        <taxon>Pseudomonadota</taxon>
        <taxon>Alphaproteobacteria</taxon>
        <taxon>Sphingomonadales</taxon>
        <taxon>Sphingomonadaceae</taxon>
        <taxon>Sphingomonas</taxon>
    </lineage>
</organism>
<evidence type="ECO:0000313" key="2">
    <source>
        <dbReference type="EMBL" id="NJR80827.1"/>
    </source>
</evidence>
<protein>
    <recommendedName>
        <fullName evidence="4">Outer membrane assembly lipoprotein YfiO</fullName>
    </recommendedName>
</protein>
<accession>A0ABX1CWP5</accession>